<keyword evidence="3" id="KW-1185">Reference proteome</keyword>
<dbReference type="InterPro" id="IPR015915">
    <property type="entry name" value="Kelch-typ_b-propeller"/>
</dbReference>
<dbReference type="Gene3D" id="1.20.1280.50">
    <property type="match status" value="1"/>
</dbReference>
<name>A0ABN8LCI3_9CNID</name>
<dbReference type="PANTHER" id="PTHR46432">
    <property type="entry name" value="F-BOX ONLY PROTEIN 42"/>
    <property type="match status" value="1"/>
</dbReference>
<dbReference type="Pfam" id="PF12937">
    <property type="entry name" value="F-box-like"/>
    <property type="match status" value="1"/>
</dbReference>
<organism evidence="2 3">
    <name type="scientific">Porites evermanni</name>
    <dbReference type="NCBI Taxonomy" id="104178"/>
    <lineage>
        <taxon>Eukaryota</taxon>
        <taxon>Metazoa</taxon>
        <taxon>Cnidaria</taxon>
        <taxon>Anthozoa</taxon>
        <taxon>Hexacorallia</taxon>
        <taxon>Scleractinia</taxon>
        <taxon>Fungiina</taxon>
        <taxon>Poritidae</taxon>
        <taxon>Porites</taxon>
    </lineage>
</organism>
<reference evidence="2 3" key="1">
    <citation type="submission" date="2022-05" db="EMBL/GenBank/DDBJ databases">
        <authorList>
            <consortium name="Genoscope - CEA"/>
            <person name="William W."/>
        </authorList>
    </citation>
    <scope>NUCLEOTIDE SEQUENCE [LARGE SCALE GENOMIC DNA]</scope>
</reference>
<dbReference type="SUPFAM" id="SSF117281">
    <property type="entry name" value="Kelch motif"/>
    <property type="match status" value="1"/>
</dbReference>
<comment type="caution">
    <text evidence="2">The sequence shown here is derived from an EMBL/GenBank/DDBJ whole genome shotgun (WGS) entry which is preliminary data.</text>
</comment>
<dbReference type="Proteomes" id="UP001159427">
    <property type="component" value="Unassembled WGS sequence"/>
</dbReference>
<evidence type="ECO:0000259" key="1">
    <source>
        <dbReference type="PROSITE" id="PS50181"/>
    </source>
</evidence>
<dbReference type="Pfam" id="PF13415">
    <property type="entry name" value="Beta-prop_FBX42"/>
    <property type="match status" value="1"/>
</dbReference>
<sequence>MKTFFVYVLTKCTSSQSTHKTHFNMADGPTCVKQTECHFSRIPVEIVEKIMSYLSPYGDFFDAKCVCRLWYRLIVRICKQRLQNFHAAVRTGNLRIRTLTTKSRISPLPRFSHGCCIIGEKMYVHGGCSSSNTAFNDLYFLDLREQRWIRPRTSGSPPPPKECATAVVYDNRDIVIFGGWCQPSRTGINSVAKFFDDLYIFNIVNLSWRSPAVNRDLPRPCKRAGHGACVLGHKMIVFGGAQRELRFNDVWVLDMIEMTWSCPNIRGKKPSGRFGHSQMAIDDHTVLILGGCGGPNLLFGDVWILDTNEWIWQELEVKNRQWEAPQLWCHPAVRINDVIVVFSVPRNQAHVLTPSSNEQQGIGHQRPGLDGLLPMQIFILDCSQIRSHFSCSWNPPPITQGSSPATSLHSVVVARGEILIFGGMFARWTESSPETSSNLVAISSNILE</sequence>
<dbReference type="InterPro" id="IPR001810">
    <property type="entry name" value="F-box_dom"/>
</dbReference>
<evidence type="ECO:0000313" key="3">
    <source>
        <dbReference type="Proteomes" id="UP001159427"/>
    </source>
</evidence>
<dbReference type="PROSITE" id="PS50181">
    <property type="entry name" value="FBOX"/>
    <property type="match status" value="1"/>
</dbReference>
<dbReference type="Gene3D" id="2.120.10.80">
    <property type="entry name" value="Kelch-type beta propeller"/>
    <property type="match status" value="1"/>
</dbReference>
<accession>A0ABN8LCI3</accession>
<dbReference type="InterPro" id="IPR036047">
    <property type="entry name" value="F-box-like_dom_sf"/>
</dbReference>
<dbReference type="SUPFAM" id="SSF81383">
    <property type="entry name" value="F-box domain"/>
    <property type="match status" value="1"/>
</dbReference>
<protein>
    <recommendedName>
        <fullName evidence="1">F-box domain-containing protein</fullName>
    </recommendedName>
</protein>
<gene>
    <name evidence="2" type="ORF">PEVE_00022446</name>
</gene>
<evidence type="ECO:0000313" key="2">
    <source>
        <dbReference type="EMBL" id="CAH3013822.1"/>
    </source>
</evidence>
<dbReference type="CDD" id="cd22110">
    <property type="entry name" value="F-box_FBXO42"/>
    <property type="match status" value="1"/>
</dbReference>
<dbReference type="PANTHER" id="PTHR46432:SF1">
    <property type="entry name" value="F-BOX ONLY PROTEIN 42"/>
    <property type="match status" value="1"/>
</dbReference>
<dbReference type="InterPro" id="IPR052821">
    <property type="entry name" value="F-box_only_SRC"/>
</dbReference>
<proteinExistence type="predicted"/>
<dbReference type="EMBL" id="CALNXI010000003">
    <property type="protein sequence ID" value="CAH3013822.1"/>
    <property type="molecule type" value="Genomic_DNA"/>
</dbReference>
<feature type="domain" description="F-box" evidence="1">
    <location>
        <begin position="36"/>
        <end position="85"/>
    </location>
</feature>